<dbReference type="RefSeq" id="XP_001021568.1">
    <property type="nucleotide sequence ID" value="XM_001021568.1"/>
</dbReference>
<accession>I7LWB6</accession>
<dbReference type="Proteomes" id="UP000009168">
    <property type="component" value="Unassembled WGS sequence"/>
</dbReference>
<feature type="region of interest" description="Disordered" evidence="2">
    <location>
        <begin position="1"/>
        <end position="79"/>
    </location>
</feature>
<feature type="region of interest" description="Disordered" evidence="2">
    <location>
        <begin position="212"/>
        <end position="286"/>
    </location>
</feature>
<dbReference type="KEGG" id="tet:TTHERM_00149330"/>
<dbReference type="EMBL" id="GG662603">
    <property type="protein sequence ID" value="EAS01323.1"/>
    <property type="molecule type" value="Genomic_DNA"/>
</dbReference>
<feature type="coiled-coil region" evidence="1">
    <location>
        <begin position="343"/>
        <end position="370"/>
    </location>
</feature>
<dbReference type="InParanoid" id="I7LWB6"/>
<proteinExistence type="predicted"/>
<evidence type="ECO:0000313" key="3">
    <source>
        <dbReference type="EMBL" id="EAS01323.1"/>
    </source>
</evidence>
<keyword evidence="4" id="KW-1185">Reference proteome</keyword>
<feature type="compositionally biased region" description="Basic and acidic residues" evidence="2">
    <location>
        <begin position="212"/>
        <end position="246"/>
    </location>
</feature>
<evidence type="ECO:0000256" key="1">
    <source>
        <dbReference type="SAM" id="Coils"/>
    </source>
</evidence>
<feature type="compositionally biased region" description="Basic residues" evidence="2">
    <location>
        <begin position="10"/>
        <end position="19"/>
    </location>
</feature>
<gene>
    <name evidence="3" type="ORF">TTHERM_00149330</name>
</gene>
<sequence length="536" mass="63001">MDQRLQRGQIKPKRPYKRKNVSEISSRGVTKKTKRRKDSAASLQIAKQITKRPYNKKQKDPQFAVPHKGRPSSAASQQGIKNQNNLIHIEVGTTQVKQNTAKNSQFNPKGLVIIDKLSEFANNYLQNPPRNEEPKKKKKLIEEAEWDVLNDRKKKYFEIVNNYPYLKSQEENSNKEKQKKQNEIITENNQEEICAKKNEENKNQMDLENVSKAKEENNNKAKEENNNKTEDENNNKAEKEEEKNNLIEEENNNQVEEESNHKAEQQSILRTDQKNHSMSQQQEIQESIEKRNEIKLENSQDQMKEERVEKIEEVVEQNVNNKGNQIVIVDDEVKEEPKQEECNLELLEVKEEENKQIEQLQSDQNNMKIKEVQNQENILVIEEKIEENQQVEPVQASKQDPLQEMNKTASSTSDQEFDLIQNLIKNNINDVQKVAETKISSLLENQENLSESIKNESFMVKLFQTMKNLVTSYIQCLDQKDPSYEAYINKFFQFVFNQAKQVLEQINCILQLKDEEKLIIDILYHRYQQKLKEVQI</sequence>
<evidence type="ECO:0000313" key="4">
    <source>
        <dbReference type="Proteomes" id="UP000009168"/>
    </source>
</evidence>
<dbReference type="GeneID" id="7838199"/>
<feature type="compositionally biased region" description="Acidic residues" evidence="2">
    <location>
        <begin position="247"/>
        <end position="257"/>
    </location>
</feature>
<dbReference type="HOGENOM" id="CLU_508567_0_0_1"/>
<protein>
    <submittedName>
        <fullName evidence="3">Uncharacterized protein</fullName>
    </submittedName>
</protein>
<name>I7LWB6_TETTS</name>
<reference evidence="4" key="1">
    <citation type="journal article" date="2006" name="PLoS Biol.">
        <title>Macronuclear genome sequence of the ciliate Tetrahymena thermophila, a model eukaryote.</title>
        <authorList>
            <person name="Eisen J.A."/>
            <person name="Coyne R.S."/>
            <person name="Wu M."/>
            <person name="Wu D."/>
            <person name="Thiagarajan M."/>
            <person name="Wortman J.R."/>
            <person name="Badger J.H."/>
            <person name="Ren Q."/>
            <person name="Amedeo P."/>
            <person name="Jones K.M."/>
            <person name="Tallon L.J."/>
            <person name="Delcher A.L."/>
            <person name="Salzberg S.L."/>
            <person name="Silva J.C."/>
            <person name="Haas B.J."/>
            <person name="Majoros W.H."/>
            <person name="Farzad M."/>
            <person name="Carlton J.M."/>
            <person name="Smith R.K. Jr."/>
            <person name="Garg J."/>
            <person name="Pearlman R.E."/>
            <person name="Karrer K.M."/>
            <person name="Sun L."/>
            <person name="Manning G."/>
            <person name="Elde N.C."/>
            <person name="Turkewitz A.P."/>
            <person name="Asai D.J."/>
            <person name="Wilkes D.E."/>
            <person name="Wang Y."/>
            <person name="Cai H."/>
            <person name="Collins K."/>
            <person name="Stewart B.A."/>
            <person name="Lee S.R."/>
            <person name="Wilamowska K."/>
            <person name="Weinberg Z."/>
            <person name="Ruzzo W.L."/>
            <person name="Wloga D."/>
            <person name="Gaertig J."/>
            <person name="Frankel J."/>
            <person name="Tsao C.-C."/>
            <person name="Gorovsky M.A."/>
            <person name="Keeling P.J."/>
            <person name="Waller R.F."/>
            <person name="Patron N.J."/>
            <person name="Cherry J.M."/>
            <person name="Stover N.A."/>
            <person name="Krieger C.J."/>
            <person name="del Toro C."/>
            <person name="Ryder H.F."/>
            <person name="Williamson S.C."/>
            <person name="Barbeau R.A."/>
            <person name="Hamilton E.P."/>
            <person name="Orias E."/>
        </authorList>
    </citation>
    <scope>NUCLEOTIDE SEQUENCE [LARGE SCALE GENOMIC DNA]</scope>
    <source>
        <strain evidence="4">SB210</strain>
    </source>
</reference>
<dbReference type="AlphaFoldDB" id="I7LWB6"/>
<evidence type="ECO:0000256" key="2">
    <source>
        <dbReference type="SAM" id="MobiDB-lite"/>
    </source>
</evidence>
<organism evidence="3 4">
    <name type="scientific">Tetrahymena thermophila (strain SB210)</name>
    <dbReference type="NCBI Taxonomy" id="312017"/>
    <lineage>
        <taxon>Eukaryota</taxon>
        <taxon>Sar</taxon>
        <taxon>Alveolata</taxon>
        <taxon>Ciliophora</taxon>
        <taxon>Intramacronucleata</taxon>
        <taxon>Oligohymenophorea</taxon>
        <taxon>Hymenostomatida</taxon>
        <taxon>Tetrahymenina</taxon>
        <taxon>Tetrahymenidae</taxon>
        <taxon>Tetrahymena</taxon>
    </lineage>
</organism>
<keyword evidence="1" id="KW-0175">Coiled coil</keyword>